<reference evidence="1" key="1">
    <citation type="submission" date="2014-11" db="EMBL/GenBank/DDBJ databases">
        <authorList>
            <person name="Amaro Gonzalez C."/>
        </authorList>
    </citation>
    <scope>NUCLEOTIDE SEQUENCE</scope>
</reference>
<name>A0A0E9WE29_ANGAN</name>
<dbReference type="AlphaFoldDB" id="A0A0E9WE29"/>
<reference evidence="1" key="2">
    <citation type="journal article" date="2015" name="Fish Shellfish Immunol.">
        <title>Early steps in the European eel (Anguilla anguilla)-Vibrio vulnificus interaction in the gills: Role of the RtxA13 toxin.</title>
        <authorList>
            <person name="Callol A."/>
            <person name="Pajuelo D."/>
            <person name="Ebbesson L."/>
            <person name="Teles M."/>
            <person name="MacKenzie S."/>
            <person name="Amaro C."/>
        </authorList>
    </citation>
    <scope>NUCLEOTIDE SEQUENCE</scope>
</reference>
<accession>A0A0E9WE29</accession>
<evidence type="ECO:0000313" key="1">
    <source>
        <dbReference type="EMBL" id="JAH88566.1"/>
    </source>
</evidence>
<organism evidence="1">
    <name type="scientific">Anguilla anguilla</name>
    <name type="common">European freshwater eel</name>
    <name type="synonym">Muraena anguilla</name>
    <dbReference type="NCBI Taxonomy" id="7936"/>
    <lineage>
        <taxon>Eukaryota</taxon>
        <taxon>Metazoa</taxon>
        <taxon>Chordata</taxon>
        <taxon>Craniata</taxon>
        <taxon>Vertebrata</taxon>
        <taxon>Euteleostomi</taxon>
        <taxon>Actinopterygii</taxon>
        <taxon>Neopterygii</taxon>
        <taxon>Teleostei</taxon>
        <taxon>Anguilliformes</taxon>
        <taxon>Anguillidae</taxon>
        <taxon>Anguilla</taxon>
    </lineage>
</organism>
<dbReference type="EMBL" id="GBXM01020011">
    <property type="protein sequence ID" value="JAH88566.1"/>
    <property type="molecule type" value="Transcribed_RNA"/>
</dbReference>
<sequence>MTALIFSSFQMYGCQIFSMR</sequence>
<protein>
    <submittedName>
        <fullName evidence="1">Uncharacterized protein</fullName>
    </submittedName>
</protein>
<proteinExistence type="predicted"/>